<keyword evidence="1" id="KW-0547">Nucleotide-binding</keyword>
<evidence type="ECO:0000256" key="2">
    <source>
        <dbReference type="SAM" id="MobiDB-lite"/>
    </source>
</evidence>
<dbReference type="PROSITE" id="PS50975">
    <property type="entry name" value="ATP_GRASP"/>
    <property type="match status" value="1"/>
</dbReference>
<dbReference type="InterPro" id="IPR011761">
    <property type="entry name" value="ATP-grasp"/>
</dbReference>
<dbReference type="GO" id="GO:0071160">
    <property type="term" value="F:cyanophycin synthetase activity (L-aspartate-adding)"/>
    <property type="evidence" value="ECO:0007669"/>
    <property type="project" value="UniProtKB-EC"/>
</dbReference>
<evidence type="ECO:0000313" key="5">
    <source>
        <dbReference type="Proteomes" id="UP000532440"/>
    </source>
</evidence>
<dbReference type="GO" id="GO:0009432">
    <property type="term" value="P:SOS response"/>
    <property type="evidence" value="ECO:0007669"/>
    <property type="project" value="TreeGrafter"/>
</dbReference>
<dbReference type="PANTHER" id="PTHR21621:SF0">
    <property type="entry name" value="BETA-CITRYLGLUTAMATE SYNTHASE B-RELATED"/>
    <property type="match status" value="1"/>
</dbReference>
<feature type="region of interest" description="Disordered" evidence="2">
    <location>
        <begin position="587"/>
        <end position="609"/>
    </location>
</feature>
<dbReference type="GO" id="GO:0018169">
    <property type="term" value="F:ribosomal S6-glutamic acid ligase activity"/>
    <property type="evidence" value="ECO:0007669"/>
    <property type="project" value="TreeGrafter"/>
</dbReference>
<protein>
    <submittedName>
        <fullName evidence="4">Cyanophycin synthetase</fullName>
        <ecNumber evidence="4">6.3.2.29</ecNumber>
        <ecNumber evidence="4">6.3.2.30</ecNumber>
    </submittedName>
</protein>
<evidence type="ECO:0000313" key="4">
    <source>
        <dbReference type="EMBL" id="MBB5273500.1"/>
    </source>
</evidence>
<dbReference type="GO" id="GO:0071161">
    <property type="term" value="F:cyanophycin synthetase activity (L-arginine-adding)"/>
    <property type="evidence" value="ECO:0007669"/>
    <property type="project" value="UniProtKB-EC"/>
</dbReference>
<feature type="domain" description="ATP-grasp" evidence="3">
    <location>
        <begin position="210"/>
        <end position="463"/>
    </location>
</feature>
<evidence type="ECO:0000259" key="3">
    <source>
        <dbReference type="PROSITE" id="PS50975"/>
    </source>
</evidence>
<dbReference type="Gene3D" id="3.30.470.20">
    <property type="entry name" value="ATP-grasp fold, B domain"/>
    <property type="match status" value="1"/>
</dbReference>
<sequence length="609" mass="64173">MSLSLPLLRLDLLVDLPDPIDVAALDRWLERAFELQPGGARPAADWVAEVGRRCLSLAAELLRAAGAPLFQDGVVLASRPEGAAKPGRRRLSAAVPVVDGIAPACVEAATRGGVVLVRWMAGHACTPESIATLHALAGRQVDALRRQLPSGKSTIPLLREAWRLGIPFVHLGAAVYQLGWGARGVRVARSASGVDSAVGASLAQDKHAAAGLLRRAGMPAPEHFAVRTLEEAAAAADRLGWPVVVKPVALDRGEGVSVDVDSPAALAAAFERALLRAPRRPVLVERQVGGTCHRIFVAGGRMLYAVRRLPKCVTGDGETRIAELVAQANSREQARPPWRRSEPFPFDDEARAAMAAAGFDPEAVPPAGALVPLRRIESTADGGFDIDETARVHPDNVDLALRAARLFGLAVAGVDLITDDIGRPWHAGGAVLNEVNFAPLLGGGEISRGHIPEYLRRLVDGDGRIPVEVVVGEDPGLAFARGRQRVMAQAGLRCHVTGHDTTLDASGAVRQLSFEGLGRRCRALLLDSEVDALVLVASTDELLRGPLPVDRVAGIFRANPEPQADAADSRLGPAEIERLVARLVRIATPTKGGSPGPGRGGSVAGHRGE</sequence>
<dbReference type="GO" id="GO:0005524">
    <property type="term" value="F:ATP binding"/>
    <property type="evidence" value="ECO:0007669"/>
    <property type="project" value="UniProtKB-UniRule"/>
</dbReference>
<keyword evidence="4" id="KW-0436">Ligase</keyword>
<dbReference type="EC" id="6.3.2.29" evidence="4"/>
<evidence type="ECO:0000256" key="1">
    <source>
        <dbReference type="PROSITE-ProRule" id="PRU00409"/>
    </source>
</evidence>
<name>A0A7W8HK40_9BURK</name>
<accession>A0A7W8HK40</accession>
<organism evidence="4 5">
    <name type="scientific">Quisquiliibacterium transsilvanicum</name>
    <dbReference type="NCBI Taxonomy" id="1549638"/>
    <lineage>
        <taxon>Bacteria</taxon>
        <taxon>Pseudomonadati</taxon>
        <taxon>Pseudomonadota</taxon>
        <taxon>Betaproteobacteria</taxon>
        <taxon>Burkholderiales</taxon>
        <taxon>Burkholderiaceae</taxon>
        <taxon>Quisquiliibacterium</taxon>
    </lineage>
</organism>
<dbReference type="InterPro" id="IPR013815">
    <property type="entry name" value="ATP_grasp_subdomain_1"/>
</dbReference>
<keyword evidence="1" id="KW-0067">ATP-binding</keyword>
<gene>
    <name evidence="4" type="ORF">HNQ70_003530</name>
</gene>
<dbReference type="Pfam" id="PF13549">
    <property type="entry name" value="ATP-grasp_5"/>
    <property type="match status" value="1"/>
</dbReference>
<dbReference type="RefSeq" id="WP_183970191.1">
    <property type="nucleotide sequence ID" value="NZ_BAABEW010000020.1"/>
</dbReference>
<dbReference type="EC" id="6.3.2.30" evidence="4"/>
<dbReference type="EMBL" id="JACHGB010000007">
    <property type="protein sequence ID" value="MBB5273500.1"/>
    <property type="molecule type" value="Genomic_DNA"/>
</dbReference>
<dbReference type="PANTHER" id="PTHR21621">
    <property type="entry name" value="RIBOSOMAL PROTEIN S6 MODIFICATION PROTEIN"/>
    <property type="match status" value="1"/>
</dbReference>
<dbReference type="GO" id="GO:0005737">
    <property type="term" value="C:cytoplasm"/>
    <property type="evidence" value="ECO:0007669"/>
    <property type="project" value="TreeGrafter"/>
</dbReference>
<dbReference type="GO" id="GO:0046872">
    <property type="term" value="F:metal ion binding"/>
    <property type="evidence" value="ECO:0007669"/>
    <property type="project" value="InterPro"/>
</dbReference>
<keyword evidence="5" id="KW-1185">Reference proteome</keyword>
<feature type="compositionally biased region" description="Gly residues" evidence="2">
    <location>
        <begin position="593"/>
        <end position="603"/>
    </location>
</feature>
<dbReference type="AlphaFoldDB" id="A0A7W8HK40"/>
<dbReference type="Proteomes" id="UP000532440">
    <property type="component" value="Unassembled WGS sequence"/>
</dbReference>
<dbReference type="SUPFAM" id="SSF56059">
    <property type="entry name" value="Glutathione synthetase ATP-binding domain-like"/>
    <property type="match status" value="1"/>
</dbReference>
<dbReference type="Gene3D" id="3.30.1490.20">
    <property type="entry name" value="ATP-grasp fold, A domain"/>
    <property type="match status" value="1"/>
</dbReference>
<reference evidence="4 5" key="1">
    <citation type="submission" date="2020-08" db="EMBL/GenBank/DDBJ databases">
        <title>Genomic Encyclopedia of Type Strains, Phase IV (KMG-IV): sequencing the most valuable type-strain genomes for metagenomic binning, comparative biology and taxonomic classification.</title>
        <authorList>
            <person name="Goeker M."/>
        </authorList>
    </citation>
    <scope>NUCLEOTIDE SEQUENCE [LARGE SCALE GENOMIC DNA]</scope>
    <source>
        <strain evidence="4 5">DSM 29781</strain>
    </source>
</reference>
<comment type="caution">
    <text evidence="4">The sequence shown here is derived from an EMBL/GenBank/DDBJ whole genome shotgun (WGS) entry which is preliminary data.</text>
</comment>
<proteinExistence type="predicted"/>